<dbReference type="InterPro" id="IPR027417">
    <property type="entry name" value="P-loop_NTPase"/>
</dbReference>
<name>A0A1M4UM34_9BACT</name>
<organism evidence="2 3">
    <name type="scientific">Fodinibius roseus</name>
    <dbReference type="NCBI Taxonomy" id="1194090"/>
    <lineage>
        <taxon>Bacteria</taxon>
        <taxon>Pseudomonadati</taxon>
        <taxon>Balneolota</taxon>
        <taxon>Balneolia</taxon>
        <taxon>Balneolales</taxon>
        <taxon>Balneolaceae</taxon>
        <taxon>Fodinibius</taxon>
    </lineage>
</organism>
<evidence type="ECO:0000259" key="1">
    <source>
        <dbReference type="Pfam" id="PF09848"/>
    </source>
</evidence>
<dbReference type="EMBL" id="FQUS01000002">
    <property type="protein sequence ID" value="SHE57717.1"/>
    <property type="molecule type" value="Genomic_DNA"/>
</dbReference>
<keyword evidence="3" id="KW-1185">Reference proteome</keyword>
<dbReference type="OrthoDB" id="9759819at2"/>
<accession>A0A1M4UM34</accession>
<dbReference type="InterPro" id="IPR018647">
    <property type="entry name" value="SLFN_3-like_DNA/RNA_helicase"/>
</dbReference>
<dbReference type="Proteomes" id="UP000184041">
    <property type="component" value="Unassembled WGS sequence"/>
</dbReference>
<dbReference type="Pfam" id="PF09848">
    <property type="entry name" value="SLFN-g3_helicase"/>
    <property type="match status" value="1"/>
</dbReference>
<evidence type="ECO:0000313" key="2">
    <source>
        <dbReference type="EMBL" id="SHE57717.1"/>
    </source>
</evidence>
<dbReference type="SUPFAM" id="SSF52540">
    <property type="entry name" value="P-loop containing nucleoside triphosphate hydrolases"/>
    <property type="match status" value="1"/>
</dbReference>
<proteinExistence type="predicted"/>
<dbReference type="RefSeq" id="WP_073059217.1">
    <property type="nucleotide sequence ID" value="NZ_FQUS01000002.1"/>
</dbReference>
<reference evidence="2 3" key="1">
    <citation type="submission" date="2016-11" db="EMBL/GenBank/DDBJ databases">
        <authorList>
            <person name="Jaros S."/>
            <person name="Januszkiewicz K."/>
            <person name="Wedrychowicz H."/>
        </authorList>
    </citation>
    <scope>NUCLEOTIDE SEQUENCE [LARGE SCALE GENOMIC DNA]</scope>
    <source>
        <strain evidence="2 3">DSM 21986</strain>
    </source>
</reference>
<sequence>MIVYQADKESFTEDIESGGVEESISYMYEARLNRRVSDSEKRSWKNSLQYMYMVLNDEEIPEDSGISIELQIPQTSKRIDFIIAGQDENKEDHAVIVELKQWETAQRTNMDGIVKTYFQGGLHNTSHPSYQAWSYAELLKDFNKSVYEDGINLKPCAYLHNFMGDNVLDHSFYEEYVNKAPVFKNRDHRKLRSFIKKYVKYGDRSGILYRIDNGEIRPSKMLADSLKLMLEGNEEFIMIDEQKVAFEYVMDAVESAEEGKKKVILVEGGPGTGKSVIAVNLLVKLIGKGHVASYVTKNSAPRQVYTSYLTGSMKRSSVENLFRSSGQFIDAQPNDFDALIVDEAHRLKEKSGLYSNQGDNQIKEIINASNVSVFFIDEDQRIHIKDIGKKEEIRKWADQFDAEVIETELSSQFRCNGSDGYLAWVDHILQIRDTANTDLSDIDYDFQVFSSPNDLFEEIKEKNKVNDKSRVVAGYCWPWKSKKDSRAMDIVIPEHGFSKQWNLEDHGQKWLVQEGSINQIGCIHTCQGLELDYVGVIIGPDFKIRDGKVVTDLDERYTYDSSIRGLKKMRKKDPEKAAAKAGRIIKNTYRTLMTRGMRGCYIFCTDKETEVYFRRMI</sequence>
<gene>
    <name evidence="2" type="ORF">SAMN05443144_10275</name>
</gene>
<feature type="domain" description="Schlafen group 3-like DNA/RNA helicase" evidence="1">
    <location>
        <begin position="261"/>
        <end position="606"/>
    </location>
</feature>
<dbReference type="STRING" id="1194090.SAMN05443144_10275"/>
<protein>
    <recommendedName>
        <fullName evidence="1">Schlafen group 3-like DNA/RNA helicase domain-containing protein</fullName>
    </recommendedName>
</protein>
<evidence type="ECO:0000313" key="3">
    <source>
        <dbReference type="Proteomes" id="UP000184041"/>
    </source>
</evidence>
<dbReference type="AlphaFoldDB" id="A0A1M4UM34"/>
<dbReference type="Gene3D" id="3.40.50.300">
    <property type="entry name" value="P-loop containing nucleotide triphosphate hydrolases"/>
    <property type="match status" value="1"/>
</dbReference>